<comment type="caution">
    <text evidence="1">The sequence shown here is derived from an EMBL/GenBank/DDBJ whole genome shotgun (WGS) entry which is preliminary data.</text>
</comment>
<keyword evidence="2" id="KW-1185">Reference proteome</keyword>
<evidence type="ECO:0000313" key="1">
    <source>
        <dbReference type="EMBL" id="TWE17174.1"/>
    </source>
</evidence>
<dbReference type="RefSeq" id="WP_145789784.1">
    <property type="nucleotide sequence ID" value="NZ_BAAABR010000089.1"/>
</dbReference>
<dbReference type="OrthoDB" id="4297903at2"/>
<organism evidence="1 2">
    <name type="scientific">Kitasatospora atroaurantiaca</name>
    <dbReference type="NCBI Taxonomy" id="285545"/>
    <lineage>
        <taxon>Bacteria</taxon>
        <taxon>Bacillati</taxon>
        <taxon>Actinomycetota</taxon>
        <taxon>Actinomycetes</taxon>
        <taxon>Kitasatosporales</taxon>
        <taxon>Streptomycetaceae</taxon>
        <taxon>Kitasatospora</taxon>
    </lineage>
</organism>
<dbReference type="AlphaFoldDB" id="A0A561ENI8"/>
<name>A0A561ENI8_9ACTN</name>
<protein>
    <submittedName>
        <fullName evidence="1">Uncharacterized protein</fullName>
    </submittedName>
</protein>
<evidence type="ECO:0000313" key="2">
    <source>
        <dbReference type="Proteomes" id="UP000318416"/>
    </source>
</evidence>
<accession>A0A561ENI8</accession>
<reference evidence="1 2" key="1">
    <citation type="submission" date="2019-06" db="EMBL/GenBank/DDBJ databases">
        <title>Sequencing the genomes of 1000 actinobacteria strains.</title>
        <authorList>
            <person name="Klenk H.-P."/>
        </authorList>
    </citation>
    <scope>NUCLEOTIDE SEQUENCE [LARGE SCALE GENOMIC DNA]</scope>
    <source>
        <strain evidence="1 2">DSM 41649</strain>
    </source>
</reference>
<dbReference type="Proteomes" id="UP000318416">
    <property type="component" value="Unassembled WGS sequence"/>
</dbReference>
<proteinExistence type="predicted"/>
<dbReference type="EMBL" id="VIVR01000001">
    <property type="protein sequence ID" value="TWE17174.1"/>
    <property type="molecule type" value="Genomic_DNA"/>
</dbReference>
<gene>
    <name evidence="1" type="ORF">FB465_2181</name>
</gene>
<sequence length="148" mass="17336">MSLVPIERFLYEIRPAKDLPPGKAYHLIEREGELIGWFAEGHLSELCCEQLNAFHAEFFNQMMWLQNWDPEIDRLRPPDDLPTGVAEARYVFVTEEAMPRGRTCNPVEAEREFIWQIRDGEMSEQARQELNAYLEILIGRGLFVQQKP</sequence>